<proteinExistence type="predicted"/>
<sequence>MVNSCVEYETVEYFLPQLQPMADNVGFFFVNDQMDGDSPLVNLAHLLMQISPIHLEVMHICYTNLKASTSAEVERFIKKLGETSPDIRRKYLIHLQKHMVIVITPSTSGAQNIHVMIEFLLIILTNVPKDFIHHEKSFDLLACVRALTREVSNLVRHLVEKSRNKESTDETNCAILELLGNI</sequence>
<reference evidence="1" key="1">
    <citation type="submission" date="2023-08" db="EMBL/GenBank/DDBJ databases">
        <title>A de novo genome assembly of Solanum verrucosum Schlechtendal, a Mexican diploid species geographically isolated from the other diploid A-genome species in potato relatives.</title>
        <authorList>
            <person name="Hosaka K."/>
        </authorList>
    </citation>
    <scope>NUCLEOTIDE SEQUENCE</scope>
    <source>
        <tissue evidence="1">Young leaves</tissue>
    </source>
</reference>
<keyword evidence="2" id="KW-1185">Reference proteome</keyword>
<accession>A0AAF0QWR6</accession>
<dbReference type="Proteomes" id="UP001234989">
    <property type="component" value="Chromosome 5"/>
</dbReference>
<name>A0AAF0QWR6_SOLVR</name>
<evidence type="ECO:0000313" key="1">
    <source>
        <dbReference type="EMBL" id="WMV30658.1"/>
    </source>
</evidence>
<gene>
    <name evidence="1" type="ORF">MTR67_024043</name>
</gene>
<organism evidence="1 2">
    <name type="scientific">Solanum verrucosum</name>
    <dbReference type="NCBI Taxonomy" id="315347"/>
    <lineage>
        <taxon>Eukaryota</taxon>
        <taxon>Viridiplantae</taxon>
        <taxon>Streptophyta</taxon>
        <taxon>Embryophyta</taxon>
        <taxon>Tracheophyta</taxon>
        <taxon>Spermatophyta</taxon>
        <taxon>Magnoliopsida</taxon>
        <taxon>eudicotyledons</taxon>
        <taxon>Gunneridae</taxon>
        <taxon>Pentapetalae</taxon>
        <taxon>asterids</taxon>
        <taxon>lamiids</taxon>
        <taxon>Solanales</taxon>
        <taxon>Solanaceae</taxon>
        <taxon>Solanoideae</taxon>
        <taxon>Solaneae</taxon>
        <taxon>Solanum</taxon>
    </lineage>
</organism>
<evidence type="ECO:0000313" key="2">
    <source>
        <dbReference type="Proteomes" id="UP001234989"/>
    </source>
</evidence>
<dbReference type="AlphaFoldDB" id="A0AAF0QWR6"/>
<protein>
    <submittedName>
        <fullName evidence="1">Uncharacterized protein</fullName>
    </submittedName>
</protein>
<dbReference type="EMBL" id="CP133616">
    <property type="protein sequence ID" value="WMV30658.1"/>
    <property type="molecule type" value="Genomic_DNA"/>
</dbReference>